<dbReference type="PANTHER" id="PTHR11177">
    <property type="entry name" value="CHITINASE"/>
    <property type="match status" value="1"/>
</dbReference>
<reference evidence="10" key="1">
    <citation type="submission" date="2021-12" db="EMBL/GenBank/DDBJ databases">
        <authorList>
            <person name="King R."/>
        </authorList>
    </citation>
    <scope>NUCLEOTIDE SEQUENCE</scope>
</reference>
<name>A0A9N9ZXR3_BEMTA</name>
<dbReference type="InterPro" id="IPR017853">
    <property type="entry name" value="GH"/>
</dbReference>
<dbReference type="KEGG" id="btab:109040596"/>
<dbReference type="Gene3D" id="3.10.50.10">
    <property type="match status" value="1"/>
</dbReference>
<feature type="region of interest" description="Disordered" evidence="7">
    <location>
        <begin position="1"/>
        <end position="21"/>
    </location>
</feature>
<evidence type="ECO:0000259" key="9">
    <source>
        <dbReference type="PROSITE" id="PS51910"/>
    </source>
</evidence>
<keyword evidence="8" id="KW-1133">Transmembrane helix</keyword>
<dbReference type="InterPro" id="IPR029070">
    <property type="entry name" value="Chitinase_insertion_sf"/>
</dbReference>
<dbReference type="GO" id="GO:0008061">
    <property type="term" value="F:chitin binding"/>
    <property type="evidence" value="ECO:0007669"/>
    <property type="project" value="InterPro"/>
</dbReference>
<dbReference type="GO" id="GO:0005975">
    <property type="term" value="P:carbohydrate metabolic process"/>
    <property type="evidence" value="ECO:0007669"/>
    <property type="project" value="InterPro"/>
</dbReference>
<evidence type="ECO:0000256" key="6">
    <source>
        <dbReference type="RuleBase" id="RU004453"/>
    </source>
</evidence>
<keyword evidence="8" id="KW-0812">Transmembrane</keyword>
<dbReference type="SUPFAM" id="SSF51445">
    <property type="entry name" value="(Trans)glycosidases"/>
    <property type="match status" value="1"/>
</dbReference>
<accession>A0A9N9ZXR3</accession>
<dbReference type="AlphaFoldDB" id="A0A9N9ZXR3"/>
<dbReference type="Proteomes" id="UP001152759">
    <property type="component" value="Chromosome 1"/>
</dbReference>
<keyword evidence="1" id="KW-0732">Signal</keyword>
<dbReference type="InterPro" id="IPR001579">
    <property type="entry name" value="Glyco_hydro_18_chit_AS"/>
</dbReference>
<feature type="transmembrane region" description="Helical" evidence="8">
    <location>
        <begin position="49"/>
        <end position="71"/>
    </location>
</feature>
<dbReference type="OrthoDB" id="76388at2759"/>
<feature type="compositionally biased region" description="Basic and acidic residues" evidence="7">
    <location>
        <begin position="8"/>
        <end position="21"/>
    </location>
</feature>
<evidence type="ECO:0000256" key="4">
    <source>
        <dbReference type="ARBA" id="ARBA00023295"/>
    </source>
</evidence>
<dbReference type="FunFam" id="3.10.50.10:FF:000003">
    <property type="entry name" value="Class V chitinase CHIT5b"/>
    <property type="match status" value="1"/>
</dbReference>
<organism evidence="10 11">
    <name type="scientific">Bemisia tabaci</name>
    <name type="common">Sweetpotato whitefly</name>
    <name type="synonym">Aleurodes tabaci</name>
    <dbReference type="NCBI Taxonomy" id="7038"/>
    <lineage>
        <taxon>Eukaryota</taxon>
        <taxon>Metazoa</taxon>
        <taxon>Ecdysozoa</taxon>
        <taxon>Arthropoda</taxon>
        <taxon>Hexapoda</taxon>
        <taxon>Insecta</taxon>
        <taxon>Pterygota</taxon>
        <taxon>Neoptera</taxon>
        <taxon>Paraneoptera</taxon>
        <taxon>Hemiptera</taxon>
        <taxon>Sternorrhyncha</taxon>
        <taxon>Aleyrodoidea</taxon>
        <taxon>Aleyrodidae</taxon>
        <taxon>Aleyrodinae</taxon>
        <taxon>Bemisia</taxon>
    </lineage>
</organism>
<dbReference type="PANTHER" id="PTHR11177:SF390">
    <property type="entry name" value="CHITINASE 11"/>
    <property type="match status" value="1"/>
</dbReference>
<dbReference type="EMBL" id="OU963862">
    <property type="protein sequence ID" value="CAH0381455.1"/>
    <property type="molecule type" value="Genomic_DNA"/>
</dbReference>
<protein>
    <recommendedName>
        <fullName evidence="9">GH18 domain-containing protein</fullName>
    </recommendedName>
</protein>
<dbReference type="PROSITE" id="PS51910">
    <property type="entry name" value="GH18_2"/>
    <property type="match status" value="1"/>
</dbReference>
<comment type="similarity">
    <text evidence="6">Belongs to the glycosyl hydrolase 18 family.</text>
</comment>
<evidence type="ECO:0000256" key="2">
    <source>
        <dbReference type="ARBA" id="ARBA00022801"/>
    </source>
</evidence>
<dbReference type="GO" id="GO:0006032">
    <property type="term" value="P:chitin catabolic process"/>
    <property type="evidence" value="ECO:0007669"/>
    <property type="project" value="TreeGrafter"/>
</dbReference>
<keyword evidence="8" id="KW-0472">Membrane</keyword>
<dbReference type="SUPFAM" id="SSF54556">
    <property type="entry name" value="Chitinase insertion domain"/>
    <property type="match status" value="1"/>
</dbReference>
<dbReference type="PROSITE" id="PS01095">
    <property type="entry name" value="GH18_1"/>
    <property type="match status" value="1"/>
</dbReference>
<keyword evidence="2 5" id="KW-0378">Hydrolase</keyword>
<sequence>MSQRTSMKQHEARNPPKRMDHYKNSDLRYELLQEDSSFGPSIHQNRVNIMWVALCLIGLTTAVISAVVYLACSNYEEIFPESKLIEMDLIIFGPQKVVKGDYKFVKHRAEKYAQSTYDHANSTNWNTFAKNVHAEADQKFRYIPKKYKLVCYYTLPKNVSTGQLLPGNIDPNLCTHINLAFAFIENNGSIIPQAEADFEVYSQVIELKRWNPRLKVLISISCNDYAGKGLLDTINIPRLRKKFVSILMKFLDTHNLDGIDFDWEFPSWPDASPAQKEKFAMLLEDINLAFKRLPPERRYILSVAVAAPASIIDQAYNIRKMARSVDFINLMAYDYHYWTAYLPFTGPNAPIYAAANDYNYFATLNANWSVHKWVDEGMPKEKIILGVPTYAHTYELYNPLNHGFISPACGFGSSIGYDGFASYNEVCRFLSDPGVKMVFDHNTRTPYAFKDKDWISFDNIESLGYKVYRSNTKMCRSAADCSKAQSLEHILERKGGREKRAADHSSLFLHEWF</sequence>
<dbReference type="InterPro" id="IPR001223">
    <property type="entry name" value="Glyco_hydro18_cat"/>
</dbReference>
<gene>
    <name evidence="10" type="ORF">BEMITA_LOCUS1107</name>
</gene>
<dbReference type="Pfam" id="PF00704">
    <property type="entry name" value="Glyco_hydro_18"/>
    <property type="match status" value="1"/>
</dbReference>
<feature type="domain" description="GH18" evidence="9">
    <location>
        <begin position="147"/>
        <end position="497"/>
    </location>
</feature>
<dbReference type="GO" id="GO:0004568">
    <property type="term" value="F:chitinase activity"/>
    <property type="evidence" value="ECO:0007669"/>
    <property type="project" value="TreeGrafter"/>
</dbReference>
<evidence type="ECO:0000256" key="7">
    <source>
        <dbReference type="SAM" id="MobiDB-lite"/>
    </source>
</evidence>
<dbReference type="SMART" id="SM00636">
    <property type="entry name" value="Glyco_18"/>
    <property type="match status" value="1"/>
</dbReference>
<dbReference type="InterPro" id="IPR050314">
    <property type="entry name" value="Glycosyl_Hydrlase_18"/>
</dbReference>
<evidence type="ECO:0000256" key="5">
    <source>
        <dbReference type="RuleBase" id="RU000489"/>
    </source>
</evidence>
<evidence type="ECO:0000313" key="10">
    <source>
        <dbReference type="EMBL" id="CAH0381455.1"/>
    </source>
</evidence>
<evidence type="ECO:0000313" key="11">
    <source>
        <dbReference type="Proteomes" id="UP001152759"/>
    </source>
</evidence>
<keyword evidence="11" id="KW-1185">Reference proteome</keyword>
<evidence type="ECO:0000256" key="1">
    <source>
        <dbReference type="ARBA" id="ARBA00022729"/>
    </source>
</evidence>
<dbReference type="GO" id="GO:0005576">
    <property type="term" value="C:extracellular region"/>
    <property type="evidence" value="ECO:0007669"/>
    <property type="project" value="TreeGrafter"/>
</dbReference>
<dbReference type="Gene3D" id="3.20.20.80">
    <property type="entry name" value="Glycosidases"/>
    <property type="match status" value="1"/>
</dbReference>
<dbReference type="InterPro" id="IPR011583">
    <property type="entry name" value="Chitinase_II/V-like_cat"/>
</dbReference>
<evidence type="ECO:0000256" key="3">
    <source>
        <dbReference type="ARBA" id="ARBA00023180"/>
    </source>
</evidence>
<proteinExistence type="inferred from homology"/>
<keyword evidence="3" id="KW-0325">Glycoprotein</keyword>
<evidence type="ECO:0000256" key="8">
    <source>
        <dbReference type="SAM" id="Phobius"/>
    </source>
</evidence>
<keyword evidence="4 5" id="KW-0326">Glycosidase</keyword>